<sequence length="269" mass="30193">MQGDEEADAAARVIQRMVRCHAARRFMQHIATSVYRKCYDDTSGLYYYCNLRTGDTAWDRPRVFSALVDAPFFSVDLLSAADEKSTPEVDGIVDALPIKTRKMQRDELARLRQEGLALIARRADAKASLEASQRKKVHQGRKAWEKRCLQQNEEARMERRRHVAAENKQLLQTLLDGTYKPQLGSIRDACMRGDVARVADLLQQGFSANAESAMGLTPLLAACSNGQLAVVQLLLDANADVDHRHVKPQMTQRTPYMEACERAECADLA</sequence>
<accession>A0A067BHN4</accession>
<dbReference type="PROSITE" id="PS50297">
    <property type="entry name" value="ANK_REP_REGION"/>
    <property type="match status" value="1"/>
</dbReference>
<organism evidence="6 7">
    <name type="scientific">Saprolegnia parasitica (strain CBS 223.65)</name>
    <dbReference type="NCBI Taxonomy" id="695850"/>
    <lineage>
        <taxon>Eukaryota</taxon>
        <taxon>Sar</taxon>
        <taxon>Stramenopiles</taxon>
        <taxon>Oomycota</taxon>
        <taxon>Saprolegniomycetes</taxon>
        <taxon>Saprolegniales</taxon>
        <taxon>Saprolegniaceae</taxon>
        <taxon>Saprolegnia</taxon>
    </lineage>
</organism>
<dbReference type="GeneID" id="24138291"/>
<proteinExistence type="inferred from homology"/>
<feature type="domain" description="WW" evidence="5">
    <location>
        <begin position="41"/>
        <end position="63"/>
    </location>
</feature>
<gene>
    <name evidence="6" type="ORF">SPRG_16692</name>
</gene>
<dbReference type="Gene3D" id="2.20.70.10">
    <property type="match status" value="1"/>
</dbReference>
<feature type="repeat" description="ANK" evidence="4">
    <location>
        <begin position="214"/>
        <end position="246"/>
    </location>
</feature>
<dbReference type="VEuPathDB" id="FungiDB:SPRG_16692"/>
<dbReference type="InterPro" id="IPR036770">
    <property type="entry name" value="Ankyrin_rpt-contain_sf"/>
</dbReference>
<dbReference type="GO" id="GO:0016567">
    <property type="term" value="P:protein ubiquitination"/>
    <property type="evidence" value="ECO:0007669"/>
    <property type="project" value="TreeGrafter"/>
</dbReference>
<name>A0A067BHN4_SAPPC</name>
<dbReference type="PANTHER" id="PTHR24136">
    <property type="entry name" value="SOWAH (DROSOPHILA) HOMOLOG"/>
    <property type="match status" value="1"/>
</dbReference>
<dbReference type="KEGG" id="spar:SPRG_16692"/>
<evidence type="ECO:0000256" key="1">
    <source>
        <dbReference type="ARBA" id="ARBA00005949"/>
    </source>
</evidence>
<dbReference type="OMA" id="NADVDHR"/>
<dbReference type="PROSITE" id="PS50020">
    <property type="entry name" value="WW_DOMAIN_2"/>
    <property type="match status" value="1"/>
</dbReference>
<dbReference type="Gene3D" id="1.25.40.20">
    <property type="entry name" value="Ankyrin repeat-containing domain"/>
    <property type="match status" value="1"/>
</dbReference>
<comment type="similarity">
    <text evidence="1">Belongs to the ankyrin SOCS box (ASB) family.</text>
</comment>
<reference evidence="6 7" key="1">
    <citation type="journal article" date="2013" name="PLoS Genet.">
        <title>Distinctive expansion of potential virulence genes in the genome of the oomycete fish pathogen Saprolegnia parasitica.</title>
        <authorList>
            <person name="Jiang R.H."/>
            <person name="de Bruijn I."/>
            <person name="Haas B.J."/>
            <person name="Belmonte R."/>
            <person name="Lobach L."/>
            <person name="Christie J."/>
            <person name="van den Ackerveken G."/>
            <person name="Bottin A."/>
            <person name="Bulone V."/>
            <person name="Diaz-Moreno S.M."/>
            <person name="Dumas B."/>
            <person name="Fan L."/>
            <person name="Gaulin E."/>
            <person name="Govers F."/>
            <person name="Grenville-Briggs L.J."/>
            <person name="Horner N.R."/>
            <person name="Levin J.Z."/>
            <person name="Mammella M."/>
            <person name="Meijer H.J."/>
            <person name="Morris P."/>
            <person name="Nusbaum C."/>
            <person name="Oome S."/>
            <person name="Phillips A.J."/>
            <person name="van Rooyen D."/>
            <person name="Rzeszutek E."/>
            <person name="Saraiva M."/>
            <person name="Secombes C.J."/>
            <person name="Seidl M.F."/>
            <person name="Snel B."/>
            <person name="Stassen J.H."/>
            <person name="Sykes S."/>
            <person name="Tripathy S."/>
            <person name="van den Berg H."/>
            <person name="Vega-Arreguin J.C."/>
            <person name="Wawra S."/>
            <person name="Young S.K."/>
            <person name="Zeng Q."/>
            <person name="Dieguez-Uribeondo J."/>
            <person name="Russ C."/>
            <person name="Tyler B.M."/>
            <person name="van West P."/>
        </authorList>
    </citation>
    <scope>NUCLEOTIDE SEQUENCE [LARGE SCALE GENOMIC DNA]</scope>
    <source>
        <strain evidence="6 7">CBS 223.65</strain>
    </source>
</reference>
<dbReference type="SUPFAM" id="SSF51045">
    <property type="entry name" value="WW domain"/>
    <property type="match status" value="1"/>
</dbReference>
<dbReference type="PROSITE" id="PS50088">
    <property type="entry name" value="ANK_REPEAT"/>
    <property type="match status" value="1"/>
</dbReference>
<evidence type="ECO:0000256" key="3">
    <source>
        <dbReference type="ARBA" id="ARBA00023043"/>
    </source>
</evidence>
<keyword evidence="7" id="KW-1185">Reference proteome</keyword>
<dbReference type="SMART" id="SM00248">
    <property type="entry name" value="ANK"/>
    <property type="match status" value="1"/>
</dbReference>
<dbReference type="InterPro" id="IPR036020">
    <property type="entry name" value="WW_dom_sf"/>
</dbReference>
<dbReference type="OrthoDB" id="194358at2759"/>
<keyword evidence="3 4" id="KW-0040">ANK repeat</keyword>
<dbReference type="PANTHER" id="PTHR24136:SF15">
    <property type="entry name" value="ANK_REP_REGION DOMAIN-CONTAINING PROTEIN"/>
    <property type="match status" value="1"/>
</dbReference>
<dbReference type="RefSeq" id="XP_012211388.1">
    <property type="nucleotide sequence ID" value="XM_012355998.1"/>
</dbReference>
<dbReference type="EMBL" id="KK583539">
    <property type="protein sequence ID" value="KDO17909.1"/>
    <property type="molecule type" value="Genomic_DNA"/>
</dbReference>
<evidence type="ECO:0000313" key="7">
    <source>
        <dbReference type="Proteomes" id="UP000030745"/>
    </source>
</evidence>
<evidence type="ECO:0000256" key="2">
    <source>
        <dbReference type="ARBA" id="ARBA00022737"/>
    </source>
</evidence>
<dbReference type="GO" id="GO:0045732">
    <property type="term" value="P:positive regulation of protein catabolic process"/>
    <property type="evidence" value="ECO:0007669"/>
    <property type="project" value="TreeGrafter"/>
</dbReference>
<dbReference type="InterPro" id="IPR001202">
    <property type="entry name" value="WW_dom"/>
</dbReference>
<dbReference type="STRING" id="695850.A0A067BHN4"/>
<protein>
    <recommendedName>
        <fullName evidence="5">WW domain-containing protein</fullName>
    </recommendedName>
</protein>
<evidence type="ECO:0000313" key="6">
    <source>
        <dbReference type="EMBL" id="KDO17909.1"/>
    </source>
</evidence>
<keyword evidence="2" id="KW-0677">Repeat</keyword>
<dbReference type="Proteomes" id="UP000030745">
    <property type="component" value="Unassembled WGS sequence"/>
</dbReference>
<dbReference type="Pfam" id="PF12796">
    <property type="entry name" value="Ank_2"/>
    <property type="match status" value="1"/>
</dbReference>
<dbReference type="InterPro" id="IPR002110">
    <property type="entry name" value="Ankyrin_rpt"/>
</dbReference>
<evidence type="ECO:0000259" key="5">
    <source>
        <dbReference type="PROSITE" id="PS50020"/>
    </source>
</evidence>
<dbReference type="InterPro" id="IPR051573">
    <property type="entry name" value="Ankyrin-SOCS_box_domain"/>
</dbReference>
<evidence type="ECO:0000256" key="4">
    <source>
        <dbReference type="PROSITE-ProRule" id="PRU00023"/>
    </source>
</evidence>
<dbReference type="SUPFAM" id="SSF48403">
    <property type="entry name" value="Ankyrin repeat"/>
    <property type="match status" value="1"/>
</dbReference>
<dbReference type="AlphaFoldDB" id="A0A067BHN4"/>